<name>A0A6J1Q259_9HYME</name>
<dbReference type="Proteomes" id="UP000504618">
    <property type="component" value="Unplaced"/>
</dbReference>
<dbReference type="GeneID" id="112456613"/>
<dbReference type="GO" id="GO:0046872">
    <property type="term" value="F:metal ion binding"/>
    <property type="evidence" value="ECO:0007669"/>
    <property type="project" value="UniProtKB-KW"/>
</dbReference>
<evidence type="ECO:0000256" key="2">
    <source>
        <dbReference type="ARBA" id="ARBA00022723"/>
    </source>
</evidence>
<dbReference type="Pfam" id="PF00459">
    <property type="entry name" value="Inositol_P"/>
    <property type="match status" value="1"/>
</dbReference>
<dbReference type="GO" id="GO:0006020">
    <property type="term" value="P:inositol metabolic process"/>
    <property type="evidence" value="ECO:0007669"/>
    <property type="project" value="TreeGrafter"/>
</dbReference>
<keyword evidence="5" id="KW-1185">Reference proteome</keyword>
<dbReference type="GO" id="GO:0007165">
    <property type="term" value="P:signal transduction"/>
    <property type="evidence" value="ECO:0007669"/>
    <property type="project" value="TreeGrafter"/>
</dbReference>
<dbReference type="OrthoDB" id="10254945at2759"/>
<protein>
    <submittedName>
        <fullName evidence="6">Uncharacterized protein LOC112456613</fullName>
    </submittedName>
</protein>
<dbReference type="SUPFAM" id="SSF56655">
    <property type="entry name" value="Carbohydrate phosphatase"/>
    <property type="match status" value="1"/>
</dbReference>
<feature type="binding site" evidence="4">
    <location>
        <position position="63"/>
    </location>
    <ligand>
        <name>Mg(2+)</name>
        <dbReference type="ChEBI" id="CHEBI:18420"/>
        <label>1</label>
        <note>catalytic</note>
    </ligand>
</feature>
<dbReference type="RefSeq" id="XP_024875050.1">
    <property type="nucleotide sequence ID" value="XM_025019282.1"/>
</dbReference>
<keyword evidence="2 4" id="KW-0479">Metal-binding</keyword>
<evidence type="ECO:0000256" key="3">
    <source>
        <dbReference type="ARBA" id="ARBA00022842"/>
    </source>
</evidence>
<accession>A0A6J1Q259</accession>
<sequence length="121" mass="13273">MLEPLVWKVEKVKDNNYQGHKMDALVEATQITRCIGSAALTLAYIAHGVADCFYLDTHLKAWDVAAGTLILREAGGTVIDSKGGVYDIMKPNTIAASNETLARKISKLIADTDLKTQRKRL</sequence>
<gene>
    <name evidence="6" type="primary">LOC112456613</name>
</gene>
<dbReference type="PANTHER" id="PTHR20854:SF25">
    <property type="entry name" value="INOSITOL-1-MONOPHOSPHATASE"/>
    <property type="match status" value="1"/>
</dbReference>
<dbReference type="PRINTS" id="PR00377">
    <property type="entry name" value="IMPHPHTASES"/>
</dbReference>
<evidence type="ECO:0000313" key="6">
    <source>
        <dbReference type="RefSeq" id="XP_024875050.1"/>
    </source>
</evidence>
<dbReference type="GO" id="GO:0046854">
    <property type="term" value="P:phosphatidylinositol phosphate biosynthetic process"/>
    <property type="evidence" value="ECO:0007669"/>
    <property type="project" value="InterPro"/>
</dbReference>
<evidence type="ECO:0000313" key="5">
    <source>
        <dbReference type="Proteomes" id="UP000504618"/>
    </source>
</evidence>
<keyword evidence="3 4" id="KW-0460">Magnesium</keyword>
<dbReference type="AlphaFoldDB" id="A0A6J1Q259"/>
<dbReference type="PANTHER" id="PTHR20854">
    <property type="entry name" value="INOSITOL MONOPHOSPHATASE"/>
    <property type="match status" value="1"/>
</dbReference>
<comment type="cofactor">
    <cofactor evidence="4">
        <name>Mg(2+)</name>
        <dbReference type="ChEBI" id="CHEBI:18420"/>
    </cofactor>
</comment>
<dbReference type="GO" id="GO:0008934">
    <property type="term" value="F:inositol monophosphate 1-phosphatase activity"/>
    <property type="evidence" value="ECO:0007669"/>
    <property type="project" value="TreeGrafter"/>
</dbReference>
<evidence type="ECO:0000256" key="4">
    <source>
        <dbReference type="PIRSR" id="PIRSR600760-2"/>
    </source>
</evidence>
<dbReference type="PROSITE" id="PS00630">
    <property type="entry name" value="IMP_2"/>
    <property type="match status" value="1"/>
</dbReference>
<organism evidence="5 6">
    <name type="scientific">Temnothorax curvispinosus</name>
    <dbReference type="NCBI Taxonomy" id="300111"/>
    <lineage>
        <taxon>Eukaryota</taxon>
        <taxon>Metazoa</taxon>
        <taxon>Ecdysozoa</taxon>
        <taxon>Arthropoda</taxon>
        <taxon>Hexapoda</taxon>
        <taxon>Insecta</taxon>
        <taxon>Pterygota</taxon>
        <taxon>Neoptera</taxon>
        <taxon>Endopterygota</taxon>
        <taxon>Hymenoptera</taxon>
        <taxon>Apocrita</taxon>
        <taxon>Aculeata</taxon>
        <taxon>Formicoidea</taxon>
        <taxon>Formicidae</taxon>
        <taxon>Myrmicinae</taxon>
        <taxon>Temnothorax</taxon>
    </lineage>
</organism>
<dbReference type="InterPro" id="IPR000760">
    <property type="entry name" value="Inositol_monophosphatase-like"/>
</dbReference>
<proteinExistence type="inferred from homology"/>
<dbReference type="Gene3D" id="3.40.190.80">
    <property type="match status" value="1"/>
</dbReference>
<comment type="similarity">
    <text evidence="1">Belongs to the inositol monophosphatase superfamily.</text>
</comment>
<reference evidence="6" key="1">
    <citation type="submission" date="2025-08" db="UniProtKB">
        <authorList>
            <consortium name="RefSeq"/>
        </authorList>
    </citation>
    <scope>IDENTIFICATION</scope>
    <source>
        <tissue evidence="6">Whole body</tissue>
    </source>
</reference>
<evidence type="ECO:0000256" key="1">
    <source>
        <dbReference type="ARBA" id="ARBA00009759"/>
    </source>
</evidence>
<dbReference type="InterPro" id="IPR020550">
    <property type="entry name" value="Inositol_monophosphatase_CS"/>
</dbReference>